<proteinExistence type="predicted"/>
<organism evidence="1">
    <name type="scientific">Salmonella enterica</name>
    <name type="common">Salmonella choleraesuis</name>
    <dbReference type="NCBI Taxonomy" id="28901"/>
    <lineage>
        <taxon>Bacteria</taxon>
        <taxon>Pseudomonadati</taxon>
        <taxon>Pseudomonadota</taxon>
        <taxon>Gammaproteobacteria</taxon>
        <taxon>Enterobacterales</taxon>
        <taxon>Enterobacteriaceae</taxon>
        <taxon>Salmonella</taxon>
    </lineage>
</organism>
<name>A0A749ZCM9_SALER</name>
<evidence type="ECO:0000313" key="1">
    <source>
        <dbReference type="EMBL" id="HAF6043975.1"/>
    </source>
</evidence>
<protein>
    <submittedName>
        <fullName evidence="1">Uncharacterized protein</fullName>
    </submittedName>
</protein>
<reference evidence="1" key="2">
    <citation type="submission" date="2020-02" db="EMBL/GenBank/DDBJ databases">
        <authorList>
            <consortium name="NCBI Pathogen Detection Project"/>
        </authorList>
    </citation>
    <scope>NUCLEOTIDE SEQUENCE</scope>
    <source>
        <strain evidence="1">MA.GW_S01608-07</strain>
    </source>
</reference>
<gene>
    <name evidence="1" type="ORF">G8N95_004761</name>
</gene>
<sequence length="79" mass="8724">MTDANNGFNEDIYQSFCELRASVDALAAAAHLIPHGGEDESLGCLFRVLSERLEADLTAHFQSMRGNFCRSHSPESHDL</sequence>
<dbReference type="EMBL" id="DAAVRS010000034">
    <property type="protein sequence ID" value="HAF6043975.1"/>
    <property type="molecule type" value="Genomic_DNA"/>
</dbReference>
<reference evidence="1" key="1">
    <citation type="journal article" date="2018" name="Genome Biol.">
        <title>SKESA: strategic k-mer extension for scrupulous assemblies.</title>
        <authorList>
            <person name="Souvorov A."/>
            <person name="Agarwala R."/>
            <person name="Lipman D.J."/>
        </authorList>
    </citation>
    <scope>NUCLEOTIDE SEQUENCE</scope>
    <source>
        <strain evidence="1">MA.GW_S01608-07</strain>
    </source>
</reference>
<comment type="caution">
    <text evidence="1">The sequence shown here is derived from an EMBL/GenBank/DDBJ whole genome shotgun (WGS) entry which is preliminary data.</text>
</comment>
<accession>A0A749ZCM9</accession>
<dbReference type="AlphaFoldDB" id="A0A749ZCM9"/>